<evidence type="ECO:0000313" key="1">
    <source>
        <dbReference type="EMBL" id="ASV68241.1"/>
    </source>
</evidence>
<dbReference type="SUPFAM" id="SSF53756">
    <property type="entry name" value="UDP-Glycosyltransferase/glycogen phosphorylase"/>
    <property type="match status" value="1"/>
</dbReference>
<dbReference type="Proteomes" id="UP000215137">
    <property type="component" value="Chromosome"/>
</dbReference>
<dbReference type="Gene3D" id="3.40.50.12580">
    <property type="match status" value="1"/>
</dbReference>
<dbReference type="GO" id="GO:0047355">
    <property type="term" value="F:CDP-glycerol glycerophosphotransferase activity"/>
    <property type="evidence" value="ECO:0007669"/>
    <property type="project" value="InterPro"/>
</dbReference>
<organism evidence="1 2">
    <name type="scientific">Cytobacillus kochii</name>
    <dbReference type="NCBI Taxonomy" id="859143"/>
    <lineage>
        <taxon>Bacteria</taxon>
        <taxon>Bacillati</taxon>
        <taxon>Bacillota</taxon>
        <taxon>Bacilli</taxon>
        <taxon>Bacillales</taxon>
        <taxon>Bacillaceae</taxon>
        <taxon>Cytobacillus</taxon>
    </lineage>
</organism>
<keyword evidence="2" id="KW-1185">Reference proteome</keyword>
<dbReference type="InterPro" id="IPR043148">
    <property type="entry name" value="TagF_C"/>
</dbReference>
<dbReference type="EMBL" id="CP022983">
    <property type="protein sequence ID" value="ASV68241.1"/>
    <property type="molecule type" value="Genomic_DNA"/>
</dbReference>
<name>A0A248TJA1_9BACI</name>
<dbReference type="OrthoDB" id="396512at2"/>
<dbReference type="Pfam" id="PF04464">
    <property type="entry name" value="Glyphos_transf"/>
    <property type="match status" value="1"/>
</dbReference>
<sequence>MFDFAKKVKRKVSRKLKTEKQKTKEYIINNLLSYGELMDIKDDDSKIVFKIKVENKLANHQNIKLLFHTKNGEVFQQVKGVNQEKQSNVIEFIISKSDILLPPNKRTYHVSLLTGKKRIRVRFSDSFVHEDFQYFLSNSHLFLLRWDRHNRVFFKASYLNGEMESIYDIPNTIESIRHEENSIKFSGSIYLNFLDEETLKEQFFLEIRRPNGYSVKTPMSINGNQYTANIILENSSFSIKGKWKFFITVYHDTQSFRFPMYVRNEKARENTVEFFLPTHRETMQFRTKVINGKIYAHTRYLSIRPNNIYFEREQSIVTVTMEFTKDKIEIFNKNETDIFLRLRQRDTNEFISIKMDNEVKEDVITIYTKIDYSILGYDALDRPRRWDLFIGVETIQSQYIDFRIINNDINKYKNSTTYVFENQRDCYFFEFYGTRYNKLSLVYSRARLNKFVSKFYMKDHHFYLEGQIYFESDFVRDNIQYTPYIELNNRRNMEAIRYQVSVRNEKDFIVSIPVSEFKSIVDEFKEIIDFYLILEGETIFRKVKLGLREYTYHKDKVFLDFISEDDTQTYEYNLTTTPKGNIKFESFIFENKVYKEMKTISKIPQSNEVWLVGERPDTAQDNGYRFFEYCRNNFPELQVYYVIDGKSPDIEKVTAFGNVLEIGSIEHIKKSLQASAFIGTHDLDYILPFKGIKYENYKKAKKIFLQHGVLGRKNVPYHKFYYEYPFDLFIVSSQAEKDMVVEQFGYNEEEVVVTGLARFDKLQENHHPKREILLIPTWREWINSEENLIQSSYFEKYIGFIQSQELSSVLEKYNLKLNFYPHYRMQQYIKDHVPMNNDRIKLVEFGEKSVQELLKENSIMVTDYSSVSFDFTFLGKPVIYFHFDSDLFFANGILRPIEETFLGDIVSSHKELVIKIEEAVLRNFKESPDILARKSDIFSVLDKSNNERIFNCIKYLRK</sequence>
<reference evidence="1 2" key="1">
    <citation type="submission" date="2017-08" db="EMBL/GenBank/DDBJ databases">
        <title>Complete Genome Sequence of Bacillus kochii Oregon-R-modENCODE STRAIN BDGP4, isolated from Drosophila melanogaster gut.</title>
        <authorList>
            <person name="Wan K.H."/>
            <person name="Yu C."/>
            <person name="Park S."/>
            <person name="Hammonds A.S."/>
            <person name="Booth B.W."/>
            <person name="Celniker S.E."/>
        </authorList>
    </citation>
    <scope>NUCLEOTIDE SEQUENCE [LARGE SCALE GENOMIC DNA]</scope>
    <source>
        <strain evidence="1 2">BDGP4</strain>
    </source>
</reference>
<dbReference type="InterPro" id="IPR007554">
    <property type="entry name" value="Glycerophosphate_synth"/>
</dbReference>
<dbReference type="GO" id="GO:0016020">
    <property type="term" value="C:membrane"/>
    <property type="evidence" value="ECO:0007669"/>
    <property type="project" value="InterPro"/>
</dbReference>
<proteinExistence type="predicted"/>
<gene>
    <name evidence="1" type="ORF">CKF48_13450</name>
</gene>
<evidence type="ECO:0008006" key="3">
    <source>
        <dbReference type="Google" id="ProtNLM"/>
    </source>
</evidence>
<evidence type="ECO:0000313" key="2">
    <source>
        <dbReference type="Proteomes" id="UP000215137"/>
    </source>
</evidence>
<accession>A0A248TJA1</accession>
<dbReference type="KEGG" id="bko:CKF48_13450"/>
<protein>
    <recommendedName>
        <fullName evidence="3">Teichoic acid biosynthesis protein</fullName>
    </recommendedName>
</protein>
<dbReference type="AlphaFoldDB" id="A0A248TJA1"/>